<dbReference type="RefSeq" id="WP_073029353.1">
    <property type="nucleotide sequence ID" value="NZ_FQXJ01000005.1"/>
</dbReference>
<keyword evidence="1" id="KW-0378">Hydrolase</keyword>
<dbReference type="OrthoDB" id="9809962at2"/>
<dbReference type="STRING" id="1121420.SAMN02746098_01759"/>
<dbReference type="GO" id="GO:0016787">
    <property type="term" value="F:hydrolase activity"/>
    <property type="evidence" value="ECO:0007669"/>
    <property type="project" value="UniProtKB-KW"/>
</dbReference>
<dbReference type="SUPFAM" id="SSF56784">
    <property type="entry name" value="HAD-like"/>
    <property type="match status" value="1"/>
</dbReference>
<keyword evidence="2" id="KW-1185">Reference proteome</keyword>
<evidence type="ECO:0000313" key="2">
    <source>
        <dbReference type="Proteomes" id="UP000183954"/>
    </source>
</evidence>
<dbReference type="AlphaFoldDB" id="A0A1M5WTT6"/>
<sequence>MIQAIIFDIEGILSSLDTVKFVQNYLGILAPRFAHILSPDKFSKQFLKSMENVQKEPKSEQTVMQAFFEDFSKAAGQSVQTLKPIFEEFYTSDFPALRCLVKPNPQGVKVVENAIKQGFLTAIVSDPLMPLIAIQEQIRWTGLTPEQFKVIGTLDDFHYCKPHLGFFKETAEKLGVRSQSCLLVSTHISDLVCQELGMKVFLLGSSIETEDRTDYVGQLDDLSRLISQGSL</sequence>
<organism evidence="1 2">
    <name type="scientific">Desulfosporosinus lacus DSM 15449</name>
    <dbReference type="NCBI Taxonomy" id="1121420"/>
    <lineage>
        <taxon>Bacteria</taxon>
        <taxon>Bacillati</taxon>
        <taxon>Bacillota</taxon>
        <taxon>Clostridia</taxon>
        <taxon>Eubacteriales</taxon>
        <taxon>Desulfitobacteriaceae</taxon>
        <taxon>Desulfosporosinus</taxon>
    </lineage>
</organism>
<gene>
    <name evidence="1" type="ORF">SAMN02746098_01759</name>
</gene>
<protein>
    <submittedName>
        <fullName evidence="1">Putative hydrolase of the HAD superfamily</fullName>
    </submittedName>
</protein>
<dbReference type="EMBL" id="FQXJ01000005">
    <property type="protein sequence ID" value="SHH90433.1"/>
    <property type="molecule type" value="Genomic_DNA"/>
</dbReference>
<dbReference type="Gene3D" id="3.40.50.1000">
    <property type="entry name" value="HAD superfamily/HAD-like"/>
    <property type="match status" value="1"/>
</dbReference>
<name>A0A1M5WTT6_9FIRM</name>
<reference evidence="2" key="1">
    <citation type="submission" date="2016-11" db="EMBL/GenBank/DDBJ databases">
        <authorList>
            <person name="Varghese N."/>
            <person name="Submissions S."/>
        </authorList>
    </citation>
    <scope>NUCLEOTIDE SEQUENCE [LARGE SCALE GENOMIC DNA]</scope>
    <source>
        <strain evidence="2">DSM 15449</strain>
    </source>
</reference>
<dbReference type="InterPro" id="IPR036412">
    <property type="entry name" value="HAD-like_sf"/>
</dbReference>
<accession>A0A1M5WTT6</accession>
<evidence type="ECO:0000313" key="1">
    <source>
        <dbReference type="EMBL" id="SHH90433.1"/>
    </source>
</evidence>
<proteinExistence type="predicted"/>
<dbReference type="Proteomes" id="UP000183954">
    <property type="component" value="Unassembled WGS sequence"/>
</dbReference>
<dbReference type="InterPro" id="IPR023214">
    <property type="entry name" value="HAD_sf"/>
</dbReference>